<comment type="caution">
    <text evidence="8">The sequence shown here is derived from an EMBL/GenBank/DDBJ whole genome shotgun (WGS) entry which is preliminary data.</text>
</comment>
<dbReference type="Proteomes" id="UP000014155">
    <property type="component" value="Unassembled WGS sequence"/>
</dbReference>
<dbReference type="Pfam" id="PF03442">
    <property type="entry name" value="CBM_X2"/>
    <property type="match status" value="3"/>
</dbReference>
<dbReference type="InterPro" id="IPR014756">
    <property type="entry name" value="Ig_E-set"/>
</dbReference>
<evidence type="ECO:0000256" key="5">
    <source>
        <dbReference type="ARBA" id="ARBA00023326"/>
    </source>
</evidence>
<dbReference type="InterPro" id="IPR000421">
    <property type="entry name" value="FA58C"/>
</dbReference>
<organism evidence="8 9">
    <name type="scientific">Ruminiclostridium cellobioparum subsp. termitidis CT1112</name>
    <dbReference type="NCBI Taxonomy" id="1195236"/>
    <lineage>
        <taxon>Bacteria</taxon>
        <taxon>Bacillati</taxon>
        <taxon>Bacillota</taxon>
        <taxon>Clostridia</taxon>
        <taxon>Eubacteriales</taxon>
        <taxon>Oscillospiraceae</taxon>
        <taxon>Ruminiclostridium</taxon>
    </lineage>
</organism>
<keyword evidence="4" id="KW-0326">Glycosidase</keyword>
<keyword evidence="5" id="KW-0624">Polysaccharide degradation</keyword>
<protein>
    <recommendedName>
        <fullName evidence="7">F5/8 type C domain-containing protein</fullName>
    </recommendedName>
</protein>
<dbReference type="eggNOG" id="COG3507">
    <property type="taxonomic scope" value="Bacteria"/>
</dbReference>
<dbReference type="PANTHER" id="PTHR36453:SF1">
    <property type="entry name" value="RIGHT HANDED BETA HELIX DOMAIN-CONTAINING PROTEIN"/>
    <property type="match status" value="1"/>
</dbReference>
<evidence type="ECO:0000256" key="4">
    <source>
        <dbReference type="ARBA" id="ARBA00023295"/>
    </source>
</evidence>
<dbReference type="Gene3D" id="2.60.120.260">
    <property type="entry name" value="Galactose-binding domain-like"/>
    <property type="match status" value="3"/>
</dbReference>
<dbReference type="Pfam" id="PF21231">
    <property type="entry name" value="GH141_M"/>
    <property type="match status" value="1"/>
</dbReference>
<proteinExistence type="predicted"/>
<sequence length="1428" mass="156944">MRRKLALFTAISMFFTCLFSVGVINPVNADTQQSFYVSPTGNDSDSGTSGEPFKTVARAKEAVSEINSSMTGDIYVYLENGTYTLNDTLNFGSSDSGTNGHNIIYTAAPGANPVISGGADVSNGWELYDNEKNIYRRTGVDWDFRQLYIDDDRGIRAREPNLADQVTGGPYFRAANGSYPYQIRPSDISTTSMSAITLNGTAEMVVVQSWSQVRGRVGSFNTTTGAIDFKYPESGFSYNHHSQGDSPYFLENDLSLLDAEGEWFLDTAQDTLYYKPVSGQTMNSTQIIAPRLETLVNFRGNSKENKVHNIVFSGITFKYSNWLAPSSYGYVDVQAGFRYQTVTGGDNSEIRNTARYTAPAGMLQLKNTSSITIENNTFQYSGSWGIIGYEATDHTLIDWNSFIRNAGGGVAMGIVGDLWDDTEGREPSYTVPDGQSLYDTITNNTIDTVALDYKDMVGIGAMLPQNMTIANNEISDLPYTGITIGWNWSDVDHGMTNNQVYQNYVHDSVRLLQDGGGIYTLGRMDGRSNFYHNYIKNMRVGPWAAWNHIMGIYMDNGSSYKMAERNVIENTEGVFSAANSPNHDNIIRYNYYNIDKFDGISGSNITYGNIKVSGTDWPQEARDIIAAAGPGKAELPTPAEPVNLALAKAVTASTEGVREYHPAKFAVDGDASTRWACVEGNTDWQWLEIDLGGEYSIGSINTLFELDFGEYNYKIDYALGDKVWNSYVDKSGEKTTQRSNTDIKEVTARYIRITMKGGWGSSINEINIYPGSGGNIPEANSLILKTEAKFDKNPTRQQNIEVKMALNGGTLNAVKNGAEILTEGRDYLLYWDRVIFLKEYLNTLPDGENNLTFDFATGDDPVLKVEVTGDDGSVNISLNKPITSSSRSFAPQLAVDGKTTTRWAQQEGQWNLDGWLCVDLQGVYDVSSVNTMFELTSGYKYKIEYSLDGKAWQTYVDKYGEKTQQQIIDDKKPVTARYMKITLFYEMGPSIYELSVFGAPAGQNSSIGTTKASFDKEPANQSDIPVSMDLKGNTLTGIKNGTLYLNPEDYTVDGNSVTISKSYLASLGQGKTSLDFEFSAGKNSSLEIDVTEVNGEINIALGKPVEATSQSFSPQYLTDGNETTRWAQQTGMNQPQSLKVDLGDVYTITHTSTMFEMDSGYKYKIEYSTDGNSWSVYADKTGSFTTKKTNDDQKTAAARYMRLSIPQPTSGVGIYEFKAFAVNDRGISNSSISPTSIVFDRNTAAQTDAVIDMTLNGNTLTAIKNGEQVLKADTDYRAGDGKVTISKSYLASLDKGTVNLTFQFSKGQDCILKVNVIDTTPEDKAMFTIAPVGEGLSKVGGIQAAVKVSPADKAYPGPVWVLFQLMDGTTPKGIVAIKQNIDSAKEITAFFNVNPAGNSYRVKVFVLDQWNSDTSIPESLAEALTLNQ</sequence>
<accession>S0FPS8</accession>
<dbReference type="SUPFAM" id="SSF49785">
    <property type="entry name" value="Galactose-binding domain-like"/>
    <property type="match status" value="3"/>
</dbReference>
<dbReference type="eggNOG" id="COG5492">
    <property type="taxonomic scope" value="Bacteria"/>
</dbReference>
<keyword evidence="2" id="KW-0136">Cellulose degradation</keyword>
<feature type="domain" description="F5/8 type C" evidence="7">
    <location>
        <begin position="637"/>
        <end position="771"/>
    </location>
</feature>
<dbReference type="PANTHER" id="PTHR36453">
    <property type="entry name" value="SECRETED PROTEIN-RELATED"/>
    <property type="match status" value="1"/>
</dbReference>
<dbReference type="InterPro" id="IPR012334">
    <property type="entry name" value="Pectin_lyas_fold"/>
</dbReference>
<keyword evidence="4" id="KW-0378">Hydrolase</keyword>
<dbReference type="STRING" id="1195236.CTER_0126"/>
<dbReference type="InterPro" id="IPR048482">
    <property type="entry name" value="GH141_ins"/>
</dbReference>
<dbReference type="SUPFAM" id="SSF81296">
    <property type="entry name" value="E set domains"/>
    <property type="match status" value="3"/>
</dbReference>
<dbReference type="InterPro" id="IPR008979">
    <property type="entry name" value="Galactose-bd-like_sf"/>
</dbReference>
<feature type="signal peptide" evidence="6">
    <location>
        <begin position="1"/>
        <end position="29"/>
    </location>
</feature>
<feature type="domain" description="F5/8 type C" evidence="7">
    <location>
        <begin position="862"/>
        <end position="999"/>
    </location>
</feature>
<dbReference type="RefSeq" id="WP_004623367.1">
    <property type="nucleotide sequence ID" value="NZ_AORV01000012.1"/>
</dbReference>
<keyword evidence="1 6" id="KW-0732">Signal</keyword>
<feature type="chain" id="PRO_5004497286" description="F5/8 type C domain-containing protein" evidence="6">
    <location>
        <begin position="30"/>
        <end position="1428"/>
    </location>
</feature>
<dbReference type="GO" id="GO:0016798">
    <property type="term" value="F:hydrolase activity, acting on glycosyl bonds"/>
    <property type="evidence" value="ECO:0007669"/>
    <property type="project" value="UniProtKB-KW"/>
</dbReference>
<evidence type="ECO:0000313" key="8">
    <source>
        <dbReference type="EMBL" id="EMS73852.1"/>
    </source>
</evidence>
<evidence type="ECO:0000256" key="2">
    <source>
        <dbReference type="ARBA" id="ARBA00023001"/>
    </source>
</evidence>
<keyword evidence="9" id="KW-1185">Reference proteome</keyword>
<dbReference type="SUPFAM" id="SSF51126">
    <property type="entry name" value="Pectin lyase-like"/>
    <property type="match status" value="1"/>
</dbReference>
<dbReference type="InterPro" id="IPR005102">
    <property type="entry name" value="Carbo-bd_X2"/>
</dbReference>
<dbReference type="Pfam" id="PF00754">
    <property type="entry name" value="F5_F8_type_C"/>
    <property type="match status" value="3"/>
</dbReference>
<dbReference type="GO" id="GO:0030245">
    <property type="term" value="P:cellulose catabolic process"/>
    <property type="evidence" value="ECO:0007669"/>
    <property type="project" value="UniProtKB-KW"/>
</dbReference>
<keyword evidence="3" id="KW-0119">Carbohydrate metabolism</keyword>
<dbReference type="PATRIC" id="fig|1195236.3.peg.427"/>
<gene>
    <name evidence="8" type="ORF">CTER_0126</name>
</gene>
<evidence type="ECO:0000259" key="7">
    <source>
        <dbReference type="PROSITE" id="PS50022"/>
    </source>
</evidence>
<dbReference type="PROSITE" id="PS50022">
    <property type="entry name" value="FA58C_3"/>
    <property type="match status" value="3"/>
</dbReference>
<dbReference type="Gene3D" id="2.160.20.10">
    <property type="entry name" value="Single-stranded right-handed beta-helix, Pectin lyase-like"/>
    <property type="match status" value="2"/>
</dbReference>
<dbReference type="InterPro" id="IPR013783">
    <property type="entry name" value="Ig-like_fold"/>
</dbReference>
<evidence type="ECO:0000256" key="6">
    <source>
        <dbReference type="SAM" id="SignalP"/>
    </source>
</evidence>
<dbReference type="InterPro" id="IPR011050">
    <property type="entry name" value="Pectin_lyase_fold/virulence"/>
</dbReference>
<dbReference type="EMBL" id="AORV01000012">
    <property type="protein sequence ID" value="EMS73852.1"/>
    <property type="molecule type" value="Genomic_DNA"/>
</dbReference>
<feature type="domain" description="F5/8 type C" evidence="7">
    <location>
        <begin position="1081"/>
        <end position="1222"/>
    </location>
</feature>
<name>S0FPS8_RUMCE</name>
<dbReference type="eggNOG" id="COG3250">
    <property type="taxonomic scope" value="Bacteria"/>
</dbReference>
<evidence type="ECO:0000256" key="1">
    <source>
        <dbReference type="ARBA" id="ARBA00022729"/>
    </source>
</evidence>
<dbReference type="Gene3D" id="2.60.40.10">
    <property type="entry name" value="Immunoglobulins"/>
    <property type="match status" value="3"/>
</dbReference>
<evidence type="ECO:0000256" key="3">
    <source>
        <dbReference type="ARBA" id="ARBA00023277"/>
    </source>
</evidence>
<evidence type="ECO:0000313" key="9">
    <source>
        <dbReference type="Proteomes" id="UP000014155"/>
    </source>
</evidence>
<reference evidence="8 9" key="1">
    <citation type="journal article" date="2013" name="Genome Announc.">
        <title>Draft Genome Sequence of the Cellulolytic, Mesophilic, Anaerobic Bacterium Clostridium termitidis Strain CT1112 (DSM 5398).</title>
        <authorList>
            <person name="Lal S."/>
            <person name="Ramachandran U."/>
            <person name="Zhang X."/>
            <person name="Munir R."/>
            <person name="Sparling R."/>
            <person name="Levin D.B."/>
        </authorList>
    </citation>
    <scope>NUCLEOTIDE SEQUENCE [LARGE SCALE GENOMIC DNA]</scope>
    <source>
        <strain evidence="8 9">CT1112</strain>
    </source>
</reference>
<dbReference type="eggNOG" id="COG4733">
    <property type="taxonomic scope" value="Bacteria"/>
</dbReference>